<dbReference type="AlphaFoldDB" id="A0AA48RBT8"/>
<sequence>MSSGRLYVCSMTKVVDTVRASGARSLVTILTAGASLVRPCGIPRERHLSIAVSDIETNTNGHILAGEEHIDRLLAFFEQWDQTDPLVIHCYAGVSRSPAAAYVAACALAPHRCEFEVARELRRMSPTATPNRRLVALADRRLGREGRMAAAIAAIGRGADCFEGAPFALELA</sequence>
<dbReference type="Gene3D" id="3.90.190.10">
    <property type="entry name" value="Protein tyrosine phosphatase superfamily"/>
    <property type="match status" value="1"/>
</dbReference>
<name>A0AA48RBT8_9ZZZZ</name>
<dbReference type="InterPro" id="IPR029021">
    <property type="entry name" value="Prot-tyrosine_phosphatase-like"/>
</dbReference>
<accession>A0AA48RBT8</accession>
<gene>
    <name evidence="1" type="ORF">AMST5_00442</name>
</gene>
<evidence type="ECO:0000313" key="1">
    <source>
        <dbReference type="EMBL" id="CAJ0851597.1"/>
    </source>
</evidence>
<proteinExistence type="predicted"/>
<dbReference type="EMBL" id="OY288114">
    <property type="protein sequence ID" value="CAJ0851597.1"/>
    <property type="molecule type" value="Genomic_DNA"/>
</dbReference>
<dbReference type="SUPFAM" id="SSF52799">
    <property type="entry name" value="(Phosphotyrosine protein) phosphatases II"/>
    <property type="match status" value="1"/>
</dbReference>
<organism evidence="1">
    <name type="scientific">freshwater sediment metagenome</name>
    <dbReference type="NCBI Taxonomy" id="556182"/>
    <lineage>
        <taxon>unclassified sequences</taxon>
        <taxon>metagenomes</taxon>
        <taxon>ecological metagenomes</taxon>
    </lineage>
</organism>
<reference evidence="1" key="1">
    <citation type="submission" date="2023-07" db="EMBL/GenBank/DDBJ databases">
        <authorList>
            <person name="Pelsma A.J. K."/>
        </authorList>
    </citation>
    <scope>NUCLEOTIDE SEQUENCE</scope>
</reference>
<protein>
    <recommendedName>
        <fullName evidence="2">Protein tyrosine phosphatase</fullName>
    </recommendedName>
</protein>
<evidence type="ECO:0008006" key="2">
    <source>
        <dbReference type="Google" id="ProtNLM"/>
    </source>
</evidence>